<keyword evidence="2" id="KW-1185">Reference proteome</keyword>
<dbReference type="Proteomes" id="UP000198923">
    <property type="component" value="Unassembled WGS sequence"/>
</dbReference>
<dbReference type="EMBL" id="FNCN01000035">
    <property type="protein sequence ID" value="SDI13688.1"/>
    <property type="molecule type" value="Genomic_DNA"/>
</dbReference>
<sequence>MTWILVAAGLVGLAVIAVPAVRVALAARGLAKEIERSRALLAPRQALLREKIGANHPTDG</sequence>
<reference evidence="1 2" key="1">
    <citation type="submission" date="2016-10" db="EMBL/GenBank/DDBJ databases">
        <authorList>
            <person name="de Groot N.N."/>
        </authorList>
    </citation>
    <scope>NUCLEOTIDE SEQUENCE [LARGE SCALE GENOMIC DNA]</scope>
    <source>
        <strain evidence="1 2">CPCC 201354</strain>
    </source>
</reference>
<dbReference type="RefSeq" id="WP_093174255.1">
    <property type="nucleotide sequence ID" value="NZ_FNCN01000035.1"/>
</dbReference>
<accession>A0A1G8I435</accession>
<protein>
    <submittedName>
        <fullName evidence="1">Uncharacterized protein</fullName>
    </submittedName>
</protein>
<gene>
    <name evidence="1" type="ORF">SAMN05421505_13523</name>
</gene>
<dbReference type="AlphaFoldDB" id="A0A1G8I435"/>
<organism evidence="1 2">
    <name type="scientific">Sinosporangium album</name>
    <dbReference type="NCBI Taxonomy" id="504805"/>
    <lineage>
        <taxon>Bacteria</taxon>
        <taxon>Bacillati</taxon>
        <taxon>Actinomycetota</taxon>
        <taxon>Actinomycetes</taxon>
        <taxon>Streptosporangiales</taxon>
        <taxon>Streptosporangiaceae</taxon>
        <taxon>Sinosporangium</taxon>
    </lineage>
</organism>
<evidence type="ECO:0000313" key="1">
    <source>
        <dbReference type="EMBL" id="SDI13688.1"/>
    </source>
</evidence>
<evidence type="ECO:0000313" key="2">
    <source>
        <dbReference type="Proteomes" id="UP000198923"/>
    </source>
</evidence>
<name>A0A1G8I435_9ACTN</name>
<dbReference type="STRING" id="504805.SAMN05421505_13523"/>
<proteinExistence type="predicted"/>